<dbReference type="OrthoDB" id="479131at2"/>
<dbReference type="KEGG" id="amd:AMED_3050"/>
<dbReference type="Pfam" id="PF07228">
    <property type="entry name" value="SpoIIE"/>
    <property type="match status" value="1"/>
</dbReference>
<dbReference type="InterPro" id="IPR036890">
    <property type="entry name" value="HATPase_C_sf"/>
</dbReference>
<evidence type="ECO:0000313" key="2">
    <source>
        <dbReference type="EMBL" id="ADJ44843.1"/>
    </source>
</evidence>
<dbReference type="SUPFAM" id="SSF55874">
    <property type="entry name" value="ATPase domain of HSP90 chaperone/DNA topoisomerase II/histidine kinase"/>
    <property type="match status" value="1"/>
</dbReference>
<name>A0A0H3D5N5_AMYMU</name>
<reference evidence="2 3" key="1">
    <citation type="journal article" date="2010" name="Cell Res.">
        <title>Complete genome sequence of the rifamycin SV-producing Amycolatopsis mediterranei U32 revealed its genetic characteristics in phylogeny and metabolism.</title>
        <authorList>
            <person name="Zhao W."/>
            <person name="Zhong Y."/>
            <person name="Yuan H."/>
            <person name="Wang J."/>
            <person name="Zheng H."/>
            <person name="Wang Y."/>
            <person name="Cen X."/>
            <person name="Xu F."/>
            <person name="Bai J."/>
            <person name="Han X."/>
            <person name="Lu G."/>
            <person name="Zhu Y."/>
            <person name="Shao Z."/>
            <person name="Yan H."/>
            <person name="Li C."/>
            <person name="Peng N."/>
            <person name="Zhang Z."/>
            <person name="Zhang Y."/>
            <person name="Lin W."/>
            <person name="Fan Y."/>
            <person name="Qin Z."/>
            <person name="Hu Y."/>
            <person name="Zhu B."/>
            <person name="Wang S."/>
            <person name="Ding X."/>
            <person name="Zhao G.P."/>
        </authorList>
    </citation>
    <scope>NUCLEOTIDE SEQUENCE [LARGE SCALE GENOMIC DNA]</scope>
    <source>
        <strain evidence="3">U-32</strain>
    </source>
</reference>
<dbReference type="RefSeq" id="WP_013224915.1">
    <property type="nucleotide sequence ID" value="NC_014318.1"/>
</dbReference>
<dbReference type="SUPFAM" id="SSF81606">
    <property type="entry name" value="PP2C-like"/>
    <property type="match status" value="1"/>
</dbReference>
<proteinExistence type="predicted"/>
<gene>
    <name evidence="2" type="ordered locus">AMED_3050</name>
</gene>
<dbReference type="PATRIC" id="fig|749927.5.peg.3146"/>
<evidence type="ECO:0000313" key="3">
    <source>
        <dbReference type="Proteomes" id="UP000000328"/>
    </source>
</evidence>
<keyword evidence="2" id="KW-0808">Transferase</keyword>
<dbReference type="Proteomes" id="UP000000328">
    <property type="component" value="Chromosome"/>
</dbReference>
<dbReference type="InterPro" id="IPR001932">
    <property type="entry name" value="PPM-type_phosphatase-like_dom"/>
</dbReference>
<keyword evidence="2" id="KW-0418">Kinase</keyword>
<dbReference type="Gene3D" id="3.60.40.10">
    <property type="entry name" value="PPM-type phosphatase domain"/>
    <property type="match status" value="1"/>
</dbReference>
<dbReference type="PANTHER" id="PTHR35801:SF1">
    <property type="entry name" value="PHOSPHOSERINE PHOSPHATASE RSBX"/>
    <property type="match status" value="1"/>
</dbReference>
<dbReference type="InterPro" id="IPR039248">
    <property type="entry name" value="Ptase_RsbX"/>
</dbReference>
<evidence type="ECO:0000259" key="1">
    <source>
        <dbReference type="SMART" id="SM00331"/>
    </source>
</evidence>
<protein>
    <submittedName>
        <fullName evidence="2">Putative anti-sigma regulatory factor, serine/threonine protein kinase</fullName>
    </submittedName>
</protein>
<dbReference type="eggNOG" id="COG2172">
    <property type="taxonomic scope" value="Bacteria"/>
</dbReference>
<dbReference type="InterPro" id="IPR036457">
    <property type="entry name" value="PPM-type-like_dom_sf"/>
</dbReference>
<dbReference type="AlphaFoldDB" id="A0A0H3D5N5"/>
<keyword evidence="2" id="KW-0723">Serine/threonine-protein kinase</keyword>
<organism evidence="2 3">
    <name type="scientific">Amycolatopsis mediterranei (strain U-32)</name>
    <dbReference type="NCBI Taxonomy" id="749927"/>
    <lineage>
        <taxon>Bacteria</taxon>
        <taxon>Bacillati</taxon>
        <taxon>Actinomycetota</taxon>
        <taxon>Actinomycetes</taxon>
        <taxon>Pseudonocardiales</taxon>
        <taxon>Pseudonocardiaceae</taxon>
        <taxon>Amycolatopsis</taxon>
    </lineage>
</organism>
<dbReference type="Gene3D" id="3.30.565.10">
    <property type="entry name" value="Histidine kinase-like ATPase, C-terminal domain"/>
    <property type="match status" value="1"/>
</dbReference>
<accession>A0A0H3D5N5</accession>
<dbReference type="eggNOG" id="COG2208">
    <property type="taxonomic scope" value="Bacteria"/>
</dbReference>
<dbReference type="HOGENOM" id="CLU_066586_0_0_11"/>
<dbReference type="PANTHER" id="PTHR35801">
    <property type="entry name" value="PHOSPHOSERINE PHOSPHATASE RSBX"/>
    <property type="match status" value="1"/>
</dbReference>
<dbReference type="EMBL" id="CP002000">
    <property type="protein sequence ID" value="ADJ44843.1"/>
    <property type="molecule type" value="Genomic_DNA"/>
</dbReference>
<sequence length="351" mass="35855">MTATVAGLTRQIRVDHPSAGYAAARVARETAHEAGFAGVLADRAAVVAAELAGNIDKHTGGGSVFVQPSLFGGPGGEAPGPGQCPGCHSTLTGRGVDVLAADDGPGMADLDHWLVDGNTTTATMGTGLGAVKRMAAEFRITSSPATGTLAAARLLDPAVPPPRRAIGHFRLPRDGEEYCGDAIALADVTGSRTAVVADGLGHGPEAAEAAEAALRVFTENPDRPLSHQLTNMHRALRTTRGAAVALVRIAPRRLEFCGVGNVSGASLGAGPSRLLLSTPGIVGFTLPSAPVRHLTLADDDVVVLHTDGVGTGWRVPGRAPDLLLLAADLAHRHRNARDDAAMLALSADRSA</sequence>
<dbReference type="GeneID" id="92870818"/>
<dbReference type="GO" id="GO:0004674">
    <property type="term" value="F:protein serine/threonine kinase activity"/>
    <property type="evidence" value="ECO:0007669"/>
    <property type="project" value="UniProtKB-KW"/>
</dbReference>
<dbReference type="SMART" id="SM00331">
    <property type="entry name" value="PP2C_SIG"/>
    <property type="match status" value="1"/>
</dbReference>
<feature type="domain" description="PPM-type phosphatase" evidence="1">
    <location>
        <begin position="163"/>
        <end position="347"/>
    </location>
</feature>